<evidence type="ECO:0000259" key="5">
    <source>
        <dbReference type="PROSITE" id="PS00022"/>
    </source>
</evidence>
<accession>A0A150G7H1</accession>
<reference evidence="7" key="1">
    <citation type="journal article" date="2016" name="Nat. Commun.">
        <title>The Gonium pectorale genome demonstrates co-option of cell cycle regulation during the evolution of multicellularity.</title>
        <authorList>
            <person name="Hanschen E.R."/>
            <person name="Marriage T.N."/>
            <person name="Ferris P.J."/>
            <person name="Hamaji T."/>
            <person name="Toyoda A."/>
            <person name="Fujiyama A."/>
            <person name="Neme R."/>
            <person name="Noguchi H."/>
            <person name="Minakuchi Y."/>
            <person name="Suzuki M."/>
            <person name="Kawai-Toyooka H."/>
            <person name="Smith D.R."/>
            <person name="Sparks H."/>
            <person name="Anderson J."/>
            <person name="Bakaric R."/>
            <person name="Luria V."/>
            <person name="Karger A."/>
            <person name="Kirschner M.W."/>
            <person name="Durand P.M."/>
            <person name="Michod R.E."/>
            <person name="Nozaki H."/>
            <person name="Olson B.J."/>
        </authorList>
    </citation>
    <scope>NUCLEOTIDE SEQUENCE [LARGE SCALE GENOMIC DNA]</scope>
    <source>
        <strain evidence="7">NIES-2863</strain>
    </source>
</reference>
<dbReference type="InterPro" id="IPR013111">
    <property type="entry name" value="EGF_extracell"/>
</dbReference>
<dbReference type="STRING" id="33097.A0A150G7H1"/>
<comment type="similarity">
    <text evidence="2">Belongs to the glycosyltransferase 47 family.</text>
</comment>
<sequence>MGCDCPRHRDGPGCSRRLMRSALQQRCHEQAYTSIKECLGKEQGCLNSCNRRGTCVAGFCHCNPGHYGADCSLSLGPDGKPVLLAGSGYTTRAKRPWVYVYELPPELAGWFNFKRLDRPLHLYFWQRLLSSGARTADGDAADYYLLPLRQRSFSDSYLMEEAIQYVREHYPWWNRTGGAKHMVIHTDWGLTRDRQFMRWDKAFRPEKDVVIPVYISPGHFVKFGVNRSPLHPSLAKKNRTRDAATFFFAGRICYESKYVPQLGKREVDASG</sequence>
<evidence type="ECO:0000256" key="2">
    <source>
        <dbReference type="ARBA" id="ARBA00010271"/>
    </source>
</evidence>
<gene>
    <name evidence="6" type="ORF">GPECTOR_56g386</name>
</gene>
<dbReference type="InterPro" id="IPR040911">
    <property type="entry name" value="Exostosin_GT47"/>
</dbReference>
<keyword evidence="3" id="KW-0333">Golgi apparatus</keyword>
<dbReference type="Pfam" id="PF07974">
    <property type="entry name" value="EGF_2"/>
    <property type="match status" value="1"/>
</dbReference>
<dbReference type="InterPro" id="IPR000742">
    <property type="entry name" value="EGF"/>
</dbReference>
<dbReference type="Gene3D" id="2.10.25.10">
    <property type="entry name" value="Laminin"/>
    <property type="match status" value="1"/>
</dbReference>
<dbReference type="InterPro" id="IPR004263">
    <property type="entry name" value="Exostosin"/>
</dbReference>
<dbReference type="PANTHER" id="PTHR11062:SF376">
    <property type="entry name" value="EXOSTOSIN FAMILY PROTEIN"/>
    <property type="match status" value="1"/>
</dbReference>
<dbReference type="PANTHER" id="PTHR11062">
    <property type="entry name" value="EXOSTOSIN HEPARAN SULFATE GLYCOSYLTRANSFERASE -RELATED"/>
    <property type="match status" value="1"/>
</dbReference>
<proteinExistence type="inferred from homology"/>
<feature type="domain" description="EGF-like" evidence="5">
    <location>
        <begin position="60"/>
        <end position="71"/>
    </location>
</feature>
<evidence type="ECO:0000256" key="1">
    <source>
        <dbReference type="ARBA" id="ARBA00004323"/>
    </source>
</evidence>
<dbReference type="Proteomes" id="UP000075714">
    <property type="component" value="Unassembled WGS sequence"/>
</dbReference>
<evidence type="ECO:0000313" key="6">
    <source>
        <dbReference type="EMBL" id="KXZ45290.1"/>
    </source>
</evidence>
<dbReference type="AlphaFoldDB" id="A0A150G7H1"/>
<dbReference type="GO" id="GO:0016757">
    <property type="term" value="F:glycosyltransferase activity"/>
    <property type="evidence" value="ECO:0007669"/>
    <property type="project" value="InterPro"/>
</dbReference>
<keyword evidence="7" id="KW-1185">Reference proteome</keyword>
<protein>
    <recommendedName>
        <fullName evidence="5">EGF-like domain-containing protein</fullName>
    </recommendedName>
</protein>
<evidence type="ECO:0000256" key="3">
    <source>
        <dbReference type="ARBA" id="ARBA00023034"/>
    </source>
</evidence>
<dbReference type="PROSITE" id="PS00022">
    <property type="entry name" value="EGF_1"/>
    <property type="match status" value="1"/>
</dbReference>
<evidence type="ECO:0000256" key="4">
    <source>
        <dbReference type="ARBA" id="ARBA00023157"/>
    </source>
</evidence>
<name>A0A150G7H1_GONPE</name>
<evidence type="ECO:0000313" key="7">
    <source>
        <dbReference type="Proteomes" id="UP000075714"/>
    </source>
</evidence>
<dbReference type="Pfam" id="PF03016">
    <property type="entry name" value="Exostosin_GT47"/>
    <property type="match status" value="1"/>
</dbReference>
<organism evidence="6 7">
    <name type="scientific">Gonium pectorale</name>
    <name type="common">Green alga</name>
    <dbReference type="NCBI Taxonomy" id="33097"/>
    <lineage>
        <taxon>Eukaryota</taxon>
        <taxon>Viridiplantae</taxon>
        <taxon>Chlorophyta</taxon>
        <taxon>core chlorophytes</taxon>
        <taxon>Chlorophyceae</taxon>
        <taxon>CS clade</taxon>
        <taxon>Chlamydomonadales</taxon>
        <taxon>Volvocaceae</taxon>
        <taxon>Gonium</taxon>
    </lineage>
</organism>
<comment type="caution">
    <text evidence="6">The sequence shown here is derived from an EMBL/GenBank/DDBJ whole genome shotgun (WGS) entry which is preliminary data.</text>
</comment>
<keyword evidence="4" id="KW-1015">Disulfide bond</keyword>
<dbReference type="OrthoDB" id="1924787at2759"/>
<dbReference type="GO" id="GO:0000139">
    <property type="term" value="C:Golgi membrane"/>
    <property type="evidence" value="ECO:0007669"/>
    <property type="project" value="UniProtKB-SubCell"/>
</dbReference>
<comment type="subcellular location">
    <subcellularLocation>
        <location evidence="1">Golgi apparatus membrane</location>
        <topology evidence="1">Single-pass type II membrane protein</topology>
    </subcellularLocation>
</comment>
<dbReference type="EMBL" id="LSYV01000057">
    <property type="protein sequence ID" value="KXZ45290.1"/>
    <property type="molecule type" value="Genomic_DNA"/>
</dbReference>